<name>A0A1G9XPA1_9ACTN</name>
<sequence length="124" mass="14074">MVDERTCPRCGQPFYVPSTPRRGRPQQWCSQACRRAGYEERRAAKNGAIAIEYVEKPAPTITLDEHVAAVLDSPAACRNVLRQLRARHGNGELKDAKWSSVSDELERLGNPPDRRPDDWFRGSR</sequence>
<proteinExistence type="predicted"/>
<reference evidence="3" key="1">
    <citation type="submission" date="2016-10" db="EMBL/GenBank/DDBJ databases">
        <authorList>
            <person name="Varghese N."/>
            <person name="Submissions S."/>
        </authorList>
    </citation>
    <scope>NUCLEOTIDE SEQUENCE [LARGE SCALE GENOMIC DNA]</scope>
    <source>
        <strain evidence="3">CGMCC 1.11147</strain>
    </source>
</reference>
<keyword evidence="3" id="KW-1185">Reference proteome</keyword>
<evidence type="ECO:0000256" key="1">
    <source>
        <dbReference type="SAM" id="MobiDB-lite"/>
    </source>
</evidence>
<feature type="region of interest" description="Disordered" evidence="1">
    <location>
        <begin position="92"/>
        <end position="124"/>
    </location>
</feature>
<dbReference type="RefSeq" id="WP_091023037.1">
    <property type="nucleotide sequence ID" value="NZ_BKAE01000001.1"/>
</dbReference>
<evidence type="ECO:0000313" key="2">
    <source>
        <dbReference type="EMBL" id="SDM97995.1"/>
    </source>
</evidence>
<evidence type="ECO:0000313" key="3">
    <source>
        <dbReference type="Proteomes" id="UP000199004"/>
    </source>
</evidence>
<accession>A0A1G9XPA1</accession>
<organism evidence="2 3">
    <name type="scientific">Nocardioides szechwanensis</name>
    <dbReference type="NCBI Taxonomy" id="1005944"/>
    <lineage>
        <taxon>Bacteria</taxon>
        <taxon>Bacillati</taxon>
        <taxon>Actinomycetota</taxon>
        <taxon>Actinomycetes</taxon>
        <taxon>Propionibacteriales</taxon>
        <taxon>Nocardioidaceae</taxon>
        <taxon>Nocardioides</taxon>
    </lineage>
</organism>
<dbReference type="Proteomes" id="UP000199004">
    <property type="component" value="Unassembled WGS sequence"/>
</dbReference>
<feature type="compositionally biased region" description="Basic and acidic residues" evidence="1">
    <location>
        <begin position="104"/>
        <end position="124"/>
    </location>
</feature>
<dbReference type="EMBL" id="FNIC01000001">
    <property type="protein sequence ID" value="SDM97995.1"/>
    <property type="molecule type" value="Genomic_DNA"/>
</dbReference>
<dbReference type="AlphaFoldDB" id="A0A1G9XPA1"/>
<protein>
    <submittedName>
        <fullName evidence="2">Uncharacterized protein</fullName>
    </submittedName>
</protein>
<dbReference type="OrthoDB" id="3790769at2"/>
<gene>
    <name evidence="2" type="ORF">SAMN05192576_1419</name>
</gene>